<proteinExistence type="predicted"/>
<name>A0ABW0V9X4_9ACTN</name>
<dbReference type="RefSeq" id="WP_346143891.1">
    <property type="nucleotide sequence ID" value="NZ_BAAAUA010000014.1"/>
</dbReference>
<reference evidence="4" key="1">
    <citation type="journal article" date="2019" name="Int. J. Syst. Evol. Microbiol.">
        <title>The Global Catalogue of Microorganisms (GCM) 10K type strain sequencing project: providing services to taxonomists for standard genome sequencing and annotation.</title>
        <authorList>
            <consortium name="The Broad Institute Genomics Platform"/>
            <consortium name="The Broad Institute Genome Sequencing Center for Infectious Disease"/>
            <person name="Wu L."/>
            <person name="Ma J."/>
        </authorList>
    </citation>
    <scope>NUCLEOTIDE SEQUENCE [LARGE SCALE GENOMIC DNA]</scope>
    <source>
        <strain evidence="4">CGMCC 4.1622</strain>
    </source>
</reference>
<evidence type="ECO:0008006" key="5">
    <source>
        <dbReference type="Google" id="ProtNLM"/>
    </source>
</evidence>
<feature type="signal peptide" evidence="2">
    <location>
        <begin position="1"/>
        <end position="30"/>
    </location>
</feature>
<feature type="region of interest" description="Disordered" evidence="1">
    <location>
        <begin position="28"/>
        <end position="56"/>
    </location>
</feature>
<evidence type="ECO:0000313" key="4">
    <source>
        <dbReference type="Proteomes" id="UP001596066"/>
    </source>
</evidence>
<evidence type="ECO:0000256" key="2">
    <source>
        <dbReference type="SAM" id="SignalP"/>
    </source>
</evidence>
<keyword evidence="4" id="KW-1185">Reference proteome</keyword>
<evidence type="ECO:0000256" key="1">
    <source>
        <dbReference type="SAM" id="MobiDB-lite"/>
    </source>
</evidence>
<organism evidence="3 4">
    <name type="scientific">Kitasatospora cinereorecta</name>
    <dbReference type="NCBI Taxonomy" id="285560"/>
    <lineage>
        <taxon>Bacteria</taxon>
        <taxon>Bacillati</taxon>
        <taxon>Actinomycetota</taxon>
        <taxon>Actinomycetes</taxon>
        <taxon>Kitasatosporales</taxon>
        <taxon>Streptomycetaceae</taxon>
        <taxon>Kitasatospora</taxon>
    </lineage>
</organism>
<comment type="caution">
    <text evidence="3">The sequence shown here is derived from an EMBL/GenBank/DDBJ whole genome shotgun (WGS) entry which is preliminary data.</text>
</comment>
<accession>A0ABW0V9X4</accession>
<dbReference type="Proteomes" id="UP001596066">
    <property type="component" value="Unassembled WGS sequence"/>
</dbReference>
<protein>
    <recommendedName>
        <fullName evidence="5">Heavy metal-binding domain-containing protein</fullName>
    </recommendedName>
</protein>
<keyword evidence="2" id="KW-0732">Signal</keyword>
<feature type="chain" id="PRO_5045653524" description="Heavy metal-binding domain-containing protein" evidence="2">
    <location>
        <begin position="31"/>
        <end position="305"/>
    </location>
</feature>
<evidence type="ECO:0000313" key="3">
    <source>
        <dbReference type="EMBL" id="MFC5642110.1"/>
    </source>
</evidence>
<gene>
    <name evidence="3" type="ORF">ACFPZF_12205</name>
</gene>
<dbReference type="EMBL" id="JBHSOC010000018">
    <property type="protein sequence ID" value="MFC5642110.1"/>
    <property type="molecule type" value="Genomic_DNA"/>
</dbReference>
<sequence>MGHRFLLACSLVVAVGAIALLALGTRSSSADPEHTMPAMAGMDHGGTAMPGAASPGAGGMPGMAGMAVGDGLTAERDGYRLDSRVGDLPAGQAVGYPFTVIGPDGRPVTDFADAQTRKLHFYAIRSDLTGYQHLHPVMAADGTWTADLAALEPGDWRLYASFTPSGGPGRNREFVLSRTVTVPGPATAQPLPAATDSATVDGYTVAVQGDLTAGTAGPLTVTVSRDGRPVTDLQPYLDSYAHLSAFHQDDLALAHLHPITRLDGDHGGPTLTFYALLGKPGNWRVYLQFQTAGQLHTAALTLHVA</sequence>
<feature type="compositionally biased region" description="Low complexity" evidence="1">
    <location>
        <begin position="45"/>
        <end position="55"/>
    </location>
</feature>